<evidence type="ECO:0000256" key="1">
    <source>
        <dbReference type="ARBA" id="ARBA00004177"/>
    </source>
</evidence>
<dbReference type="PANTHER" id="PTHR13673:SF0">
    <property type="entry name" value="VPS35 ENDOSOMAL PROTEIN-SORTING FACTOR-LIKE"/>
    <property type="match status" value="1"/>
</dbReference>
<evidence type="ECO:0000256" key="3">
    <source>
        <dbReference type="ARBA" id="ARBA00022448"/>
    </source>
</evidence>
<keyword evidence="3" id="KW-0813">Transport</keyword>
<protein>
    <recommendedName>
        <fullName evidence="8">Esophageal cancer associated protein</fullName>
    </recommendedName>
</protein>
<evidence type="ECO:0008006" key="8">
    <source>
        <dbReference type="Google" id="ProtNLM"/>
    </source>
</evidence>
<accession>A0AAN7EMJ2</accession>
<evidence type="ECO:0000256" key="2">
    <source>
        <dbReference type="ARBA" id="ARBA00010704"/>
    </source>
</evidence>
<dbReference type="Proteomes" id="UP001324115">
    <property type="component" value="Unassembled WGS sequence"/>
</dbReference>
<dbReference type="GO" id="GO:0015031">
    <property type="term" value="P:protein transport"/>
    <property type="evidence" value="ECO:0007669"/>
    <property type="project" value="UniProtKB-KW"/>
</dbReference>
<organism evidence="6 7">
    <name type="scientific">Quercus rubra</name>
    <name type="common">Northern red oak</name>
    <name type="synonym">Quercus borealis</name>
    <dbReference type="NCBI Taxonomy" id="3512"/>
    <lineage>
        <taxon>Eukaryota</taxon>
        <taxon>Viridiplantae</taxon>
        <taxon>Streptophyta</taxon>
        <taxon>Embryophyta</taxon>
        <taxon>Tracheophyta</taxon>
        <taxon>Spermatophyta</taxon>
        <taxon>Magnoliopsida</taxon>
        <taxon>eudicotyledons</taxon>
        <taxon>Gunneridae</taxon>
        <taxon>Pentapetalae</taxon>
        <taxon>rosids</taxon>
        <taxon>fabids</taxon>
        <taxon>Fagales</taxon>
        <taxon>Fagaceae</taxon>
        <taxon>Quercus</taxon>
    </lineage>
</organism>
<gene>
    <name evidence="6" type="ORF">RGQ29_026853</name>
</gene>
<sequence length="923" mass="104205">MEFRPRNYIAERQSHALPRLRAQNHPLSAPSSPLLSQVDVVDHGNNDFFDPLRRSDNNATVSIDDFQDHENTSSETSTQLPTREWMSFKRFLMQRFPVSKMVSISSISNVIMKGAKAYDKSSTSMHLEELEDPEKYAEEGVKVITRQEYVSRLHELKDEINRSWRANDRVTSLKLSIKVARLLMDTSILQFYPTLFVLAMDIMDMLGDMVWERIMWKAEFAEDGTRLCSLPGLSSFYNFQASDICSDAKETCNNWFCKIGSIRELLPRIYLELALLPCWRFLVDKPEDCVQRLVMMTRGLADPLASAYCRLYMAHCSQKLPSCDIGYLVKCVNDIKILVMRIISAKETTQGNITNNRRLLVTLMEPTIEYIMKCIFKDASQRQVGNVLVELGLGTNQVELFGSFSCLSIVLHHLLKELPAEVVTSSAVEILHTIECSNDYSFDQCLNYRLLGFRLSERKSRRDIVHAVVDKVTQVMSERNSLDEYLKVVDAYVDIVLQNQMDNHLNTILGGISKRAYNKVVTEDELASLQSILVKLLTHFKVLEDVFTLNHFLEILDIMYGSSRSIVNMHILNMATRNGSISDPTSIQLLFEISQNLHDDGDFLNTKDDDNQPARLISRFVHMVDYGTEMERHLAFLVECRGAFSSLNELKETLVHSSNCLAIKALKDAKKHLSFVKSCIAFSEVTLPSISAWVKQLYLSLETAEVALLCGLVSHSDGLIDSAINCLLSLDLMDGSRTSIDVEGILSAIQKLCSHLVMVPGNSEQGVTYFPNNILSLVNSRSWMTPRMRTRVFCTILTLTATLSQNKLPYHADHGEIPGNDLLFFGDSSYLRELVSFAEFVLQNLVDTIQQEPLQAARGSMALEACNCIASSFMLSNEISQVCSKLIETARLCLSASDKYLQSTITLLDINLPTPMVSPSITV</sequence>
<dbReference type="EMBL" id="JAXUIC010000008">
    <property type="protein sequence ID" value="KAK4576057.1"/>
    <property type="molecule type" value="Genomic_DNA"/>
</dbReference>
<evidence type="ECO:0000313" key="6">
    <source>
        <dbReference type="EMBL" id="KAK4576057.1"/>
    </source>
</evidence>
<evidence type="ECO:0000256" key="4">
    <source>
        <dbReference type="ARBA" id="ARBA00022753"/>
    </source>
</evidence>
<dbReference type="GO" id="GO:0005768">
    <property type="term" value="C:endosome"/>
    <property type="evidence" value="ECO:0007669"/>
    <property type="project" value="UniProtKB-SubCell"/>
</dbReference>
<keyword evidence="4" id="KW-0967">Endosome</keyword>
<evidence type="ECO:0000256" key="5">
    <source>
        <dbReference type="ARBA" id="ARBA00022927"/>
    </source>
</evidence>
<dbReference type="InterPro" id="IPR029705">
    <property type="entry name" value="VPS35L"/>
</dbReference>
<reference evidence="6 7" key="1">
    <citation type="journal article" date="2023" name="G3 (Bethesda)">
        <title>A haplotype-resolved chromosome-scale genome for Quercus rubra L. provides insights into the genetics of adaptive traits for red oak species.</title>
        <authorList>
            <person name="Kapoor B."/>
            <person name="Jenkins J."/>
            <person name="Schmutz J."/>
            <person name="Zhebentyayeva T."/>
            <person name="Kuelheim C."/>
            <person name="Coggeshall M."/>
            <person name="Heim C."/>
            <person name="Lasky J.R."/>
            <person name="Leites L."/>
            <person name="Islam-Faridi N."/>
            <person name="Romero-Severson J."/>
            <person name="DeLeo V.L."/>
            <person name="Lucas S.M."/>
            <person name="Lazic D."/>
            <person name="Gailing O."/>
            <person name="Carlson J."/>
            <person name="Staton M."/>
        </authorList>
    </citation>
    <scope>NUCLEOTIDE SEQUENCE [LARGE SCALE GENOMIC DNA]</scope>
    <source>
        <strain evidence="6">Pseudo-F2</strain>
    </source>
</reference>
<dbReference type="GO" id="GO:0032456">
    <property type="term" value="P:endocytic recycling"/>
    <property type="evidence" value="ECO:0007669"/>
    <property type="project" value="InterPro"/>
</dbReference>
<dbReference type="AlphaFoldDB" id="A0AAN7EMJ2"/>
<comment type="caution">
    <text evidence="6">The sequence shown here is derived from an EMBL/GenBank/DDBJ whole genome shotgun (WGS) entry which is preliminary data.</text>
</comment>
<comment type="similarity">
    <text evidence="2">Belongs to the VPS35L family.</text>
</comment>
<comment type="subcellular location">
    <subcellularLocation>
        <location evidence="1">Endosome</location>
    </subcellularLocation>
</comment>
<dbReference type="PANTHER" id="PTHR13673">
    <property type="entry name" value="ESOPHAGEAL CANCER ASSOCIATED PROTEIN"/>
    <property type="match status" value="1"/>
</dbReference>
<proteinExistence type="inferred from homology"/>
<keyword evidence="5" id="KW-0653">Protein transport</keyword>
<evidence type="ECO:0000313" key="7">
    <source>
        <dbReference type="Proteomes" id="UP001324115"/>
    </source>
</evidence>
<keyword evidence="7" id="KW-1185">Reference proteome</keyword>
<name>A0AAN7EMJ2_QUERU</name>